<dbReference type="EMBL" id="KV448262">
    <property type="protein sequence ID" value="OAX39124.1"/>
    <property type="molecule type" value="Genomic_DNA"/>
</dbReference>
<evidence type="ECO:0000313" key="2">
    <source>
        <dbReference type="Proteomes" id="UP000092154"/>
    </source>
</evidence>
<accession>A0A1B7N2P4</accession>
<sequence>MSLPIFPYRVSSYISLASLQEQWRHYVHYAETSFVLLDFDSFTDSLVGGTPMPNSPIAVIAWGVNCTQICVYYIMKDSTLQELYWTLDNASFVAG</sequence>
<reference evidence="1 2" key="1">
    <citation type="submission" date="2016-06" db="EMBL/GenBank/DDBJ databases">
        <title>Comparative genomics of the ectomycorrhizal sister species Rhizopogon vinicolor and Rhizopogon vesiculosus (Basidiomycota: Boletales) reveals a divergence of the mating type B locus.</title>
        <authorList>
            <consortium name="DOE Joint Genome Institute"/>
            <person name="Mujic A.B."/>
            <person name="Kuo A."/>
            <person name="Tritt A."/>
            <person name="Lipzen A."/>
            <person name="Chen C."/>
            <person name="Johnson J."/>
            <person name="Sharma A."/>
            <person name="Barry K."/>
            <person name="Grigoriev I.V."/>
            <person name="Spatafora J.W."/>
        </authorList>
    </citation>
    <scope>NUCLEOTIDE SEQUENCE [LARGE SCALE GENOMIC DNA]</scope>
    <source>
        <strain evidence="1 2">AM-OR11-026</strain>
    </source>
</reference>
<protein>
    <submittedName>
        <fullName evidence="1">Uncharacterized protein</fullName>
    </submittedName>
</protein>
<keyword evidence="2" id="KW-1185">Reference proteome</keyword>
<evidence type="ECO:0000313" key="1">
    <source>
        <dbReference type="EMBL" id="OAX39124.1"/>
    </source>
</evidence>
<organism evidence="1 2">
    <name type="scientific">Rhizopogon vinicolor AM-OR11-026</name>
    <dbReference type="NCBI Taxonomy" id="1314800"/>
    <lineage>
        <taxon>Eukaryota</taxon>
        <taxon>Fungi</taxon>
        <taxon>Dikarya</taxon>
        <taxon>Basidiomycota</taxon>
        <taxon>Agaricomycotina</taxon>
        <taxon>Agaricomycetes</taxon>
        <taxon>Agaricomycetidae</taxon>
        <taxon>Boletales</taxon>
        <taxon>Suillineae</taxon>
        <taxon>Rhizopogonaceae</taxon>
        <taxon>Rhizopogon</taxon>
    </lineage>
</organism>
<name>A0A1B7N2P4_9AGAM</name>
<dbReference type="AlphaFoldDB" id="A0A1B7N2P4"/>
<proteinExistence type="predicted"/>
<gene>
    <name evidence="1" type="ORF">K503DRAFT_769799</name>
</gene>
<dbReference type="Gene3D" id="2.120.10.70">
    <property type="entry name" value="Fucose-specific lectin"/>
    <property type="match status" value="1"/>
</dbReference>
<dbReference type="InParanoid" id="A0A1B7N2P4"/>
<dbReference type="Proteomes" id="UP000092154">
    <property type="component" value="Unassembled WGS sequence"/>
</dbReference>